<dbReference type="InterPro" id="IPR050811">
    <property type="entry name" value="Phosphate_ABC_transporter"/>
</dbReference>
<evidence type="ECO:0000313" key="3">
    <source>
        <dbReference type="EMBL" id="GAA4043521.1"/>
    </source>
</evidence>
<accession>A0ABP7UHH8</accession>
<reference evidence="4" key="1">
    <citation type="journal article" date="2019" name="Int. J. Syst. Evol. Microbiol.">
        <title>The Global Catalogue of Microorganisms (GCM) 10K type strain sequencing project: providing services to taxonomists for standard genome sequencing and annotation.</title>
        <authorList>
            <consortium name="The Broad Institute Genomics Platform"/>
            <consortium name="The Broad Institute Genome Sequencing Center for Infectious Disease"/>
            <person name="Wu L."/>
            <person name="Ma J."/>
        </authorList>
    </citation>
    <scope>NUCLEOTIDE SEQUENCE [LARGE SCALE GENOMIC DNA]</scope>
    <source>
        <strain evidence="4">JCM 17068</strain>
    </source>
</reference>
<dbReference type="Pfam" id="PF12849">
    <property type="entry name" value="PBP_like_2"/>
    <property type="match status" value="1"/>
</dbReference>
<dbReference type="EMBL" id="BAABCS010000004">
    <property type="protein sequence ID" value="GAA4043521.1"/>
    <property type="molecule type" value="Genomic_DNA"/>
</dbReference>
<keyword evidence="4" id="KW-1185">Reference proteome</keyword>
<dbReference type="Gene3D" id="3.40.190.10">
    <property type="entry name" value="Periplasmic binding protein-like II"/>
    <property type="match status" value="2"/>
</dbReference>
<comment type="caution">
    <text evidence="3">The sequence shown here is derived from an EMBL/GenBank/DDBJ whole genome shotgun (WGS) entry which is preliminary data.</text>
</comment>
<dbReference type="PANTHER" id="PTHR30570:SF1">
    <property type="entry name" value="PHOSPHATE-BINDING PROTEIN PSTS"/>
    <property type="match status" value="1"/>
</dbReference>
<evidence type="ECO:0000313" key="4">
    <source>
        <dbReference type="Proteomes" id="UP001500426"/>
    </source>
</evidence>
<dbReference type="Proteomes" id="UP001500426">
    <property type="component" value="Unassembled WGS sequence"/>
</dbReference>
<dbReference type="PROSITE" id="PS51257">
    <property type="entry name" value="PROKAR_LIPOPROTEIN"/>
    <property type="match status" value="1"/>
</dbReference>
<protein>
    <submittedName>
        <fullName evidence="3">Substrate-binding domain-containing protein</fullName>
    </submittedName>
</protein>
<dbReference type="InterPro" id="IPR024370">
    <property type="entry name" value="PBP_domain"/>
</dbReference>
<sequence length="307" mass="34500">MMKNKKILFLILIQIALLIVVISCEKKDKNSINSDSIIEGKTSILVDETLMPIVEDQVTIFETEYKAKLTLLPKSEKESMNDFLTKKSGIIVLSRDLSKEEFTFFKNNRIVPRSTPFAIDAITFIKNKKSNDTLIDLKEVIDYLKGTKNSIKGLVFDNPNSSTVSYLCRLAKIESLPSEGVFSFKTNDEVIKHVSENDGMIGVVGINWLTQPKAAMQKYVNSVKILSVKTADNKYVYPSQENIGSRTYPLARVLYIINCQGYNGLGMGFASFIAGEIGQRIISQSGLAPIREPSRNIRIRNQIENKK</sequence>
<organism evidence="3 4">
    <name type="scientific">Flavobacterium chungnamense</name>
    <dbReference type="NCBI Taxonomy" id="706182"/>
    <lineage>
        <taxon>Bacteria</taxon>
        <taxon>Pseudomonadati</taxon>
        <taxon>Bacteroidota</taxon>
        <taxon>Flavobacteriia</taxon>
        <taxon>Flavobacteriales</taxon>
        <taxon>Flavobacteriaceae</taxon>
        <taxon>Flavobacterium</taxon>
    </lineage>
</organism>
<feature type="domain" description="PBP" evidence="2">
    <location>
        <begin position="42"/>
        <end position="275"/>
    </location>
</feature>
<keyword evidence="1" id="KW-0732">Signal</keyword>
<dbReference type="RefSeq" id="WP_345090408.1">
    <property type="nucleotide sequence ID" value="NZ_BAABCS010000004.1"/>
</dbReference>
<name>A0ABP7UHH8_9FLAO</name>
<evidence type="ECO:0000259" key="2">
    <source>
        <dbReference type="Pfam" id="PF12849"/>
    </source>
</evidence>
<dbReference type="PANTHER" id="PTHR30570">
    <property type="entry name" value="PERIPLASMIC PHOSPHATE BINDING COMPONENT OF PHOSPHATE ABC TRANSPORTER"/>
    <property type="match status" value="1"/>
</dbReference>
<proteinExistence type="predicted"/>
<evidence type="ECO:0000256" key="1">
    <source>
        <dbReference type="ARBA" id="ARBA00022729"/>
    </source>
</evidence>
<gene>
    <name evidence="3" type="ORF">GCM10022388_05740</name>
</gene>
<dbReference type="SUPFAM" id="SSF53850">
    <property type="entry name" value="Periplasmic binding protein-like II"/>
    <property type="match status" value="1"/>
</dbReference>